<sequence length="273" mass="31902">MMRILNDDDREKVMEYLERNHIETTFLIGNVTEFGLENDNEKRRCGDYYGYFEDGKLKGVLPFYNLGSCIPHYESEGAVDAFSKIMKERRFETLLGMERIVKPLYERIKDYKIIHTCSDDSYFINKRFKPFYVEGAVFKDALDYDIDKVVEFIITANKNGFGREMDREMAIKQLTQRGKEEDFIFLIKNGRIVAQANIQAYTSKINQIGGVFTLEEERSKGYCKAIVSELCRRIVARGKVPTLMVRKNNTPAVRAYKALGFDFYDDYLIIEFL</sequence>
<evidence type="ECO:0000313" key="3">
    <source>
        <dbReference type="Proteomes" id="UP000295325"/>
    </source>
</evidence>
<evidence type="ECO:0000259" key="1">
    <source>
        <dbReference type="PROSITE" id="PS51186"/>
    </source>
</evidence>
<dbReference type="OrthoDB" id="248489at2"/>
<name>A0A4R7KQI9_9CLOT</name>
<keyword evidence="3" id="KW-1185">Reference proteome</keyword>
<dbReference type="AlphaFoldDB" id="A0A4R7KQI9"/>
<dbReference type="GO" id="GO:0016747">
    <property type="term" value="F:acyltransferase activity, transferring groups other than amino-acyl groups"/>
    <property type="evidence" value="ECO:0007669"/>
    <property type="project" value="InterPro"/>
</dbReference>
<gene>
    <name evidence="2" type="ORF">EDD71_11084</name>
</gene>
<dbReference type="Pfam" id="PF08445">
    <property type="entry name" value="FR47"/>
    <property type="match status" value="1"/>
</dbReference>
<dbReference type="Proteomes" id="UP000295325">
    <property type="component" value="Unassembled WGS sequence"/>
</dbReference>
<accession>A0A4R7KQI9</accession>
<dbReference type="SUPFAM" id="SSF55729">
    <property type="entry name" value="Acyl-CoA N-acyltransferases (Nat)"/>
    <property type="match status" value="1"/>
</dbReference>
<organism evidence="2 3">
    <name type="scientific">Fonticella tunisiensis</name>
    <dbReference type="NCBI Taxonomy" id="1096341"/>
    <lineage>
        <taxon>Bacteria</taxon>
        <taxon>Bacillati</taxon>
        <taxon>Bacillota</taxon>
        <taxon>Clostridia</taxon>
        <taxon>Eubacteriales</taxon>
        <taxon>Clostridiaceae</taxon>
        <taxon>Fonticella</taxon>
    </lineage>
</organism>
<dbReference type="InterPro" id="IPR013653">
    <property type="entry name" value="GCN5-like_dom"/>
</dbReference>
<reference evidence="2 3" key="1">
    <citation type="submission" date="2019-03" db="EMBL/GenBank/DDBJ databases">
        <title>Genomic Encyclopedia of Type Strains, Phase IV (KMG-IV): sequencing the most valuable type-strain genomes for metagenomic binning, comparative biology and taxonomic classification.</title>
        <authorList>
            <person name="Goeker M."/>
        </authorList>
    </citation>
    <scope>NUCLEOTIDE SEQUENCE [LARGE SCALE GENOMIC DNA]</scope>
    <source>
        <strain evidence="2 3">DSM 24455</strain>
    </source>
</reference>
<proteinExistence type="predicted"/>
<dbReference type="InterPro" id="IPR016181">
    <property type="entry name" value="Acyl_CoA_acyltransferase"/>
</dbReference>
<feature type="domain" description="N-acetyltransferase" evidence="1">
    <location>
        <begin position="136"/>
        <end position="273"/>
    </location>
</feature>
<dbReference type="InterPro" id="IPR000182">
    <property type="entry name" value="GNAT_dom"/>
</dbReference>
<dbReference type="RefSeq" id="WP_133628140.1">
    <property type="nucleotide sequence ID" value="NZ_SOAZ01000010.1"/>
</dbReference>
<dbReference type="Gene3D" id="3.40.630.30">
    <property type="match status" value="1"/>
</dbReference>
<comment type="caution">
    <text evidence="2">The sequence shown here is derived from an EMBL/GenBank/DDBJ whole genome shotgun (WGS) entry which is preliminary data.</text>
</comment>
<dbReference type="PROSITE" id="PS51186">
    <property type="entry name" value="GNAT"/>
    <property type="match status" value="1"/>
</dbReference>
<dbReference type="EMBL" id="SOAZ01000010">
    <property type="protein sequence ID" value="TDT60966.1"/>
    <property type="molecule type" value="Genomic_DNA"/>
</dbReference>
<evidence type="ECO:0000313" key="2">
    <source>
        <dbReference type="EMBL" id="TDT60966.1"/>
    </source>
</evidence>
<protein>
    <recommendedName>
        <fullName evidence="1">N-acetyltransferase domain-containing protein</fullName>
    </recommendedName>
</protein>